<proteinExistence type="predicted"/>
<accession>A0A443YYR4</accession>
<protein>
    <submittedName>
        <fullName evidence="2">DUF4065 domain-containing protein</fullName>
    </submittedName>
</protein>
<dbReference type="Proteomes" id="UP000288789">
    <property type="component" value="Unassembled WGS sequence"/>
</dbReference>
<reference evidence="2 3" key="1">
    <citation type="submission" date="2018-12" db="EMBL/GenBank/DDBJ databases">
        <authorList>
            <person name="Li A."/>
            <person name="Zhang M."/>
            <person name="Zhu H."/>
        </authorList>
    </citation>
    <scope>NUCLEOTIDE SEQUENCE [LARGE SCALE GENOMIC DNA]</scope>
    <source>
        <strain evidence="2 3">R04H25</strain>
    </source>
</reference>
<dbReference type="Pfam" id="PF13274">
    <property type="entry name" value="SocA_Panacea"/>
    <property type="match status" value="1"/>
</dbReference>
<evidence type="ECO:0000313" key="3">
    <source>
        <dbReference type="Proteomes" id="UP000288789"/>
    </source>
</evidence>
<dbReference type="InterPro" id="IPR025272">
    <property type="entry name" value="SocA_Panacea"/>
</dbReference>
<evidence type="ECO:0000313" key="2">
    <source>
        <dbReference type="EMBL" id="RWU09215.1"/>
    </source>
</evidence>
<dbReference type="EMBL" id="RSFE01000007">
    <property type="protein sequence ID" value="RWU09215.1"/>
    <property type="molecule type" value="Genomic_DNA"/>
</dbReference>
<name>A0A443YYR4_9GAMM</name>
<feature type="domain" description="Antitoxin SocA-like Panacea" evidence="1">
    <location>
        <begin position="31"/>
        <end position="118"/>
    </location>
</feature>
<gene>
    <name evidence="2" type="ORF">EGC76_09870</name>
</gene>
<organism evidence="2 3">
    <name type="scientific">Pseudidiomarina gelatinasegens</name>
    <dbReference type="NCBI Taxonomy" id="2487740"/>
    <lineage>
        <taxon>Bacteria</taxon>
        <taxon>Pseudomonadati</taxon>
        <taxon>Pseudomonadota</taxon>
        <taxon>Gammaproteobacteria</taxon>
        <taxon>Alteromonadales</taxon>
        <taxon>Idiomarinaceae</taxon>
        <taxon>Pseudidiomarina</taxon>
    </lineage>
</organism>
<comment type="caution">
    <text evidence="2">The sequence shown here is derived from an EMBL/GenBank/DDBJ whole genome shotgun (WGS) entry which is preliminary data.</text>
</comment>
<dbReference type="AlphaFoldDB" id="A0A443YYR4"/>
<evidence type="ECO:0000259" key="1">
    <source>
        <dbReference type="Pfam" id="PF13274"/>
    </source>
</evidence>
<dbReference type="OrthoDB" id="9799173at2"/>
<dbReference type="RefSeq" id="WP_128352833.1">
    <property type="nucleotide sequence ID" value="NZ_RSFE01000007.1"/>
</dbReference>
<sequence>MVLSQELNTVQEAIIFLHRKMFDESPSPMKLQKLCYYAQGFALAEGHELFPEDFQAWQHGPVLQSLYWEYQAFKWRQIDCDVSEPKLPQLDLIENVVAAYGRYDGAALSTMTHREKPWIDARGDLPESSGSNEVISKDSMKRFFTSKLQS</sequence>
<keyword evidence="3" id="KW-1185">Reference proteome</keyword>